<sequence length="190" mass="21610">MPTHAHLNYAQRQAYRRDVLNIPSPLDAWLLSNARSPRIAFLKVYLMLDDVEAEYVTCLVEMEHDIIAGVEAYRLYIVAKPSPRSVHSPERLVSPRAMLDFHPGGKDDISAPVWTQWTSPTSLFQQPIATFPSLFARMATWPLNLTQRNLSARMIQWAQIFMLTHWSPPRELSGRQRTPAPTSSGQSVSL</sequence>
<feature type="region of interest" description="Disordered" evidence="1">
    <location>
        <begin position="171"/>
        <end position="190"/>
    </location>
</feature>
<dbReference type="Proteomes" id="UP000076532">
    <property type="component" value="Unassembled WGS sequence"/>
</dbReference>
<evidence type="ECO:0000313" key="3">
    <source>
        <dbReference type="Proteomes" id="UP000076532"/>
    </source>
</evidence>
<reference evidence="2 3" key="1">
    <citation type="journal article" date="2016" name="Mol. Biol. Evol.">
        <title>Comparative Genomics of Early-Diverging Mushroom-Forming Fungi Provides Insights into the Origins of Lignocellulose Decay Capabilities.</title>
        <authorList>
            <person name="Nagy L.G."/>
            <person name="Riley R."/>
            <person name="Tritt A."/>
            <person name="Adam C."/>
            <person name="Daum C."/>
            <person name="Floudas D."/>
            <person name="Sun H."/>
            <person name="Yadav J.S."/>
            <person name="Pangilinan J."/>
            <person name="Larsson K.H."/>
            <person name="Matsuura K."/>
            <person name="Barry K."/>
            <person name="Labutti K."/>
            <person name="Kuo R."/>
            <person name="Ohm R.A."/>
            <person name="Bhattacharya S.S."/>
            <person name="Shirouzu T."/>
            <person name="Yoshinaga Y."/>
            <person name="Martin F.M."/>
            <person name="Grigoriev I.V."/>
            <person name="Hibbett D.S."/>
        </authorList>
    </citation>
    <scope>NUCLEOTIDE SEQUENCE [LARGE SCALE GENOMIC DNA]</scope>
    <source>
        <strain evidence="2 3">CBS 109695</strain>
    </source>
</reference>
<gene>
    <name evidence="2" type="ORF">FIBSPDRAFT_905214</name>
</gene>
<evidence type="ECO:0000313" key="2">
    <source>
        <dbReference type="EMBL" id="KZP03181.1"/>
    </source>
</evidence>
<dbReference type="EMBL" id="KV418143">
    <property type="protein sequence ID" value="KZP03181.1"/>
    <property type="molecule type" value="Genomic_DNA"/>
</dbReference>
<proteinExistence type="predicted"/>
<evidence type="ECO:0000256" key="1">
    <source>
        <dbReference type="SAM" id="MobiDB-lite"/>
    </source>
</evidence>
<dbReference type="AlphaFoldDB" id="A0A167TQK7"/>
<keyword evidence="3" id="KW-1185">Reference proteome</keyword>
<protein>
    <submittedName>
        <fullName evidence="2">Uncharacterized protein</fullName>
    </submittedName>
</protein>
<dbReference type="OrthoDB" id="2749120at2759"/>
<name>A0A167TQK7_9AGAM</name>
<accession>A0A167TQK7</accession>
<feature type="compositionally biased region" description="Polar residues" evidence="1">
    <location>
        <begin position="175"/>
        <end position="190"/>
    </location>
</feature>
<organism evidence="2 3">
    <name type="scientific">Athelia psychrophila</name>
    <dbReference type="NCBI Taxonomy" id="1759441"/>
    <lineage>
        <taxon>Eukaryota</taxon>
        <taxon>Fungi</taxon>
        <taxon>Dikarya</taxon>
        <taxon>Basidiomycota</taxon>
        <taxon>Agaricomycotina</taxon>
        <taxon>Agaricomycetes</taxon>
        <taxon>Agaricomycetidae</taxon>
        <taxon>Atheliales</taxon>
        <taxon>Atheliaceae</taxon>
        <taxon>Athelia</taxon>
    </lineage>
</organism>